<evidence type="ECO:0000313" key="2">
    <source>
        <dbReference type="Proteomes" id="UP001059859"/>
    </source>
</evidence>
<protein>
    <submittedName>
        <fullName evidence="1">Uncharacterized protein</fullName>
    </submittedName>
</protein>
<organism evidence="1 2">
    <name type="scientific">Arthrobacter zhaoxinii</name>
    <dbReference type="NCBI Taxonomy" id="2964616"/>
    <lineage>
        <taxon>Bacteria</taxon>
        <taxon>Bacillati</taxon>
        <taxon>Actinomycetota</taxon>
        <taxon>Actinomycetes</taxon>
        <taxon>Micrococcales</taxon>
        <taxon>Micrococcaceae</taxon>
        <taxon>Arthrobacter</taxon>
    </lineage>
</organism>
<name>A0ABY5YTL4_9MICC</name>
<dbReference type="RefSeq" id="WP_260652565.1">
    <property type="nucleotide sequence ID" value="NZ_CP104275.1"/>
</dbReference>
<keyword evidence="2" id="KW-1185">Reference proteome</keyword>
<reference evidence="1" key="1">
    <citation type="submission" date="2022-09" db="EMBL/GenBank/DDBJ databases">
        <title>Novel species in genus Arthrobacter.</title>
        <authorList>
            <person name="Liu Y."/>
        </authorList>
    </citation>
    <scope>NUCLEOTIDE SEQUENCE</scope>
    <source>
        <strain evidence="1">Zg-Y815</strain>
    </source>
</reference>
<proteinExistence type="predicted"/>
<evidence type="ECO:0000313" key="1">
    <source>
        <dbReference type="EMBL" id="UWX97354.1"/>
    </source>
</evidence>
<sequence length="52" mass="5326">MVGWTMDSVQTSALVKWALPIVYILRGGGLPLSITGPGVDSGSPQLPTGDDA</sequence>
<gene>
    <name evidence="1" type="ORF">N2K95_01250</name>
</gene>
<dbReference type="Proteomes" id="UP001059859">
    <property type="component" value="Chromosome"/>
</dbReference>
<accession>A0ABY5YTL4</accession>
<dbReference type="EMBL" id="CP104275">
    <property type="protein sequence ID" value="UWX97354.1"/>
    <property type="molecule type" value="Genomic_DNA"/>
</dbReference>